<dbReference type="InParanoid" id="A0A1E7EZV4"/>
<accession>A0A1E7EZV4</accession>
<evidence type="ECO:0000313" key="2">
    <source>
        <dbReference type="Proteomes" id="UP000095751"/>
    </source>
</evidence>
<organism evidence="1 2">
    <name type="scientific">Fragilariopsis cylindrus CCMP1102</name>
    <dbReference type="NCBI Taxonomy" id="635003"/>
    <lineage>
        <taxon>Eukaryota</taxon>
        <taxon>Sar</taxon>
        <taxon>Stramenopiles</taxon>
        <taxon>Ochrophyta</taxon>
        <taxon>Bacillariophyta</taxon>
        <taxon>Bacillariophyceae</taxon>
        <taxon>Bacillariophycidae</taxon>
        <taxon>Bacillariales</taxon>
        <taxon>Bacillariaceae</taxon>
        <taxon>Fragilariopsis</taxon>
    </lineage>
</organism>
<dbReference type="Proteomes" id="UP000095751">
    <property type="component" value="Unassembled WGS sequence"/>
</dbReference>
<proteinExistence type="predicted"/>
<keyword evidence="2" id="KW-1185">Reference proteome</keyword>
<protein>
    <submittedName>
        <fullName evidence="1">Uncharacterized protein</fullName>
    </submittedName>
</protein>
<name>A0A1E7EZV4_9STRA</name>
<gene>
    <name evidence="1" type="ORF">FRACYDRAFT_245744</name>
</gene>
<dbReference type="EMBL" id="KV784368">
    <property type="protein sequence ID" value="OEU11359.1"/>
    <property type="molecule type" value="Genomic_DNA"/>
</dbReference>
<sequence length="154" mass="16625">MANTKYTPIDDEGPKNRWVQRTVFVALGALGFYSGTIYSNNTAPVATSIVRGSETQTCLGYSDETANWCWDLTGGNGPWCPDWSSSAREAAEVQGHGGSGWDPCCYDVAGGCNGMGWIAEAVYDYNAQKWCSHNDYVNGGNACGSNLLDRRVCI</sequence>
<dbReference type="AlphaFoldDB" id="A0A1E7EZV4"/>
<evidence type="ECO:0000313" key="1">
    <source>
        <dbReference type="EMBL" id="OEU11359.1"/>
    </source>
</evidence>
<reference evidence="1 2" key="1">
    <citation type="submission" date="2016-09" db="EMBL/GenBank/DDBJ databases">
        <title>Extensive genetic diversity and differential bi-allelic expression allows diatom success in the polar Southern Ocean.</title>
        <authorList>
            <consortium name="DOE Joint Genome Institute"/>
            <person name="Mock T."/>
            <person name="Otillar R.P."/>
            <person name="Strauss J."/>
            <person name="Dupont C."/>
            <person name="Frickenhaus S."/>
            <person name="Maumus F."/>
            <person name="Mcmullan M."/>
            <person name="Sanges R."/>
            <person name="Schmutz J."/>
            <person name="Toseland A."/>
            <person name="Valas R."/>
            <person name="Veluchamy A."/>
            <person name="Ward B.J."/>
            <person name="Allen A."/>
            <person name="Barry K."/>
            <person name="Falciatore A."/>
            <person name="Ferrante M."/>
            <person name="Fortunato A.E."/>
            <person name="Gloeckner G."/>
            <person name="Gruber A."/>
            <person name="Hipkin R."/>
            <person name="Janech M."/>
            <person name="Kroth P."/>
            <person name="Leese F."/>
            <person name="Lindquist E."/>
            <person name="Lyon B.R."/>
            <person name="Martin J."/>
            <person name="Mayer C."/>
            <person name="Parker M."/>
            <person name="Quesneville H."/>
            <person name="Raymond J."/>
            <person name="Uhlig C."/>
            <person name="Valentin K.U."/>
            <person name="Worden A.Z."/>
            <person name="Armbrust E.V."/>
            <person name="Bowler C."/>
            <person name="Green B."/>
            <person name="Moulton V."/>
            <person name="Van Oosterhout C."/>
            <person name="Grigoriev I."/>
        </authorList>
    </citation>
    <scope>NUCLEOTIDE SEQUENCE [LARGE SCALE GENOMIC DNA]</scope>
    <source>
        <strain evidence="1 2">CCMP1102</strain>
    </source>
</reference>
<dbReference type="KEGG" id="fcy:FRACYDRAFT_245744"/>